<sequence>MRSAAQRLANFYSRFEDVKWDLIIKVFNDFSTIFFKGDLHRRVYLSWIEYQTHPFLSHTSPGIKFGAIGITLGQRTSGMNRICIGMRADFNWAKLPKLYPLTVLLHEMLHAYFRTHCGENCKEVATAASPDPSHGTIWKKALAHLQAKGNLKASLTTWHEDLLEKDSYSPFF</sequence>
<dbReference type="EMBL" id="CP099427">
    <property type="protein sequence ID" value="USW57765.1"/>
    <property type="molecule type" value="Genomic_DNA"/>
</dbReference>
<dbReference type="Proteomes" id="UP001056384">
    <property type="component" value="Chromosome 10"/>
</dbReference>
<evidence type="ECO:0008006" key="3">
    <source>
        <dbReference type="Google" id="ProtNLM"/>
    </source>
</evidence>
<accession>A0A9Q9EP59</accession>
<evidence type="ECO:0000313" key="2">
    <source>
        <dbReference type="Proteomes" id="UP001056384"/>
    </source>
</evidence>
<reference evidence="1" key="1">
    <citation type="submission" date="2022-06" db="EMBL/GenBank/DDBJ databases">
        <title>Complete genome sequences of two strains of the flax pathogen Septoria linicola.</title>
        <authorList>
            <person name="Lapalu N."/>
            <person name="Simon A."/>
            <person name="Demenou B."/>
            <person name="Paumier D."/>
            <person name="Guillot M.-P."/>
            <person name="Gout L."/>
            <person name="Valade R."/>
        </authorList>
    </citation>
    <scope>NUCLEOTIDE SEQUENCE</scope>
    <source>
        <strain evidence="1">SE15195</strain>
    </source>
</reference>
<protein>
    <recommendedName>
        <fullName evidence="3">SprT-like domain-containing protein</fullName>
    </recommendedName>
</protein>
<evidence type="ECO:0000313" key="1">
    <source>
        <dbReference type="EMBL" id="USW57765.1"/>
    </source>
</evidence>
<keyword evidence="2" id="KW-1185">Reference proteome</keyword>
<organism evidence="1 2">
    <name type="scientific">Septoria linicola</name>
    <dbReference type="NCBI Taxonomy" id="215465"/>
    <lineage>
        <taxon>Eukaryota</taxon>
        <taxon>Fungi</taxon>
        <taxon>Dikarya</taxon>
        <taxon>Ascomycota</taxon>
        <taxon>Pezizomycotina</taxon>
        <taxon>Dothideomycetes</taxon>
        <taxon>Dothideomycetidae</taxon>
        <taxon>Mycosphaerellales</taxon>
        <taxon>Mycosphaerellaceae</taxon>
        <taxon>Septoria</taxon>
    </lineage>
</organism>
<name>A0A9Q9EP59_9PEZI</name>
<dbReference type="AlphaFoldDB" id="A0A9Q9EP59"/>
<gene>
    <name evidence="1" type="ORF">Slin15195_G110840</name>
</gene>
<proteinExistence type="predicted"/>